<dbReference type="OrthoDB" id="5349145at2"/>
<dbReference type="RefSeq" id="WP_096258243.1">
    <property type="nucleotide sequence ID" value="NZ_BDME01000001.1"/>
</dbReference>
<evidence type="ECO:0000313" key="2">
    <source>
        <dbReference type="EMBL" id="GAX87086.1"/>
    </source>
</evidence>
<organism evidence="2 3">
    <name type="scientific">Lebetimonas natsushimae</name>
    <dbReference type="NCBI Taxonomy" id="1936991"/>
    <lineage>
        <taxon>Bacteria</taxon>
        <taxon>Pseudomonadati</taxon>
        <taxon>Campylobacterota</taxon>
        <taxon>Epsilonproteobacteria</taxon>
        <taxon>Nautiliales</taxon>
        <taxon>Nautiliaceae</taxon>
        <taxon>Lebetimonas</taxon>
    </lineage>
</organism>
<name>A0A292YC31_9BACT</name>
<dbReference type="SUPFAM" id="SSF54523">
    <property type="entry name" value="Pili subunits"/>
    <property type="match status" value="1"/>
</dbReference>
<dbReference type="Pfam" id="PF07963">
    <property type="entry name" value="N_methyl"/>
    <property type="match status" value="1"/>
</dbReference>
<keyword evidence="1" id="KW-0472">Membrane</keyword>
<dbReference type="EMBL" id="BDME01000001">
    <property type="protein sequence ID" value="GAX87086.1"/>
    <property type="molecule type" value="Genomic_DNA"/>
</dbReference>
<evidence type="ECO:0008006" key="4">
    <source>
        <dbReference type="Google" id="ProtNLM"/>
    </source>
</evidence>
<gene>
    <name evidence="2" type="ORF">LNAT_P0381</name>
</gene>
<dbReference type="NCBIfam" id="TIGR02532">
    <property type="entry name" value="IV_pilin_GFxxxE"/>
    <property type="match status" value="1"/>
</dbReference>
<evidence type="ECO:0000313" key="3">
    <source>
        <dbReference type="Proteomes" id="UP000217944"/>
    </source>
</evidence>
<protein>
    <recommendedName>
        <fullName evidence="4">Prepilin-type N-terminal cleavage/methylation domain-containing protein</fullName>
    </recommendedName>
</protein>
<keyword evidence="1" id="KW-1133">Transmembrane helix</keyword>
<dbReference type="InterPro" id="IPR012902">
    <property type="entry name" value="N_methyl_site"/>
</dbReference>
<dbReference type="AlphaFoldDB" id="A0A292YC31"/>
<sequence length="163" mass="18041">MRRGFTLIELIFVIVIIGLLAAVAVPKFVNLKQNAEAAPFYAAIADLNGSGGASAYLNATELNGLADNEINITNLYKFQGSSWALSNNHKVAYYRYKYNDNNSLVADPNFRGYLYYLSNGTVRAYIYCNPNTNEGKAVENYFKKHGLECAGGKTYIIDLATQK</sequence>
<feature type="transmembrane region" description="Helical" evidence="1">
    <location>
        <begin position="7"/>
        <end position="25"/>
    </location>
</feature>
<comment type="caution">
    <text evidence="2">The sequence shown here is derived from an EMBL/GenBank/DDBJ whole genome shotgun (WGS) entry which is preliminary data.</text>
</comment>
<keyword evidence="1" id="KW-0812">Transmembrane</keyword>
<dbReference type="InterPro" id="IPR045584">
    <property type="entry name" value="Pilin-like"/>
</dbReference>
<proteinExistence type="predicted"/>
<dbReference type="Gene3D" id="3.30.700.10">
    <property type="entry name" value="Glycoprotein, Type 4 Pilin"/>
    <property type="match status" value="1"/>
</dbReference>
<keyword evidence="3" id="KW-1185">Reference proteome</keyword>
<reference evidence="2 3" key="1">
    <citation type="journal article" date="2017" name="Syst. Appl. Microbiol.">
        <title>Lebetimonas natsushimae sp. nov., a novel strictly anaerobic, moderately thermophilic chemoautotroph isolated from a deep-sea hydrothermal vent polychaete nest in the Mid-Okinawa Trough.</title>
        <authorList>
            <person name="Nagata R."/>
            <person name="Takaki Y."/>
            <person name="Tame A."/>
            <person name="Nunoura T."/>
            <person name="Muto H."/>
            <person name="Mino S."/>
            <person name="Sawayama S."/>
            <person name="Takai K."/>
            <person name="Nakagawa S."/>
        </authorList>
    </citation>
    <scope>NUCLEOTIDE SEQUENCE [LARGE SCALE GENOMIC DNA]</scope>
    <source>
        <strain evidence="2 3">HS1857</strain>
    </source>
</reference>
<evidence type="ECO:0000256" key="1">
    <source>
        <dbReference type="SAM" id="Phobius"/>
    </source>
</evidence>
<accession>A0A292YC31</accession>
<dbReference type="PROSITE" id="PS00409">
    <property type="entry name" value="PROKAR_NTER_METHYL"/>
    <property type="match status" value="1"/>
</dbReference>
<dbReference type="Proteomes" id="UP000217944">
    <property type="component" value="Unassembled WGS sequence"/>
</dbReference>